<evidence type="ECO:0000256" key="10">
    <source>
        <dbReference type="PIRSR" id="PIRSR001400-2"/>
    </source>
</evidence>
<feature type="binding site" evidence="10">
    <location>
        <position position="343"/>
    </location>
    <ligand>
        <name>substrate</name>
    </ligand>
</feature>
<evidence type="ECO:0000256" key="1">
    <source>
        <dbReference type="ARBA" id="ARBA00005031"/>
    </source>
</evidence>
<keyword evidence="6 11" id="KW-0460">Magnesium</keyword>
<dbReference type="STRING" id="1618994.UX57_C0020G0017"/>
<dbReference type="Gene3D" id="3.30.390.10">
    <property type="entry name" value="Enolase-like, N-terminal domain"/>
    <property type="match status" value="1"/>
</dbReference>
<dbReference type="FunFam" id="3.30.390.10:FF:000001">
    <property type="entry name" value="Enolase"/>
    <property type="match status" value="1"/>
</dbReference>
<feature type="non-terminal residue" evidence="14">
    <location>
        <position position="1"/>
    </location>
</feature>
<dbReference type="SUPFAM" id="SSF54826">
    <property type="entry name" value="Enolase N-terminal domain-like"/>
    <property type="match status" value="1"/>
</dbReference>
<evidence type="ECO:0000256" key="4">
    <source>
        <dbReference type="ARBA" id="ARBA00017068"/>
    </source>
</evidence>
<dbReference type="SFLD" id="SFLDG00178">
    <property type="entry name" value="enolase"/>
    <property type="match status" value="1"/>
</dbReference>
<feature type="binding site" evidence="10">
    <location>
        <position position="419"/>
    </location>
    <ligand>
        <name>substrate</name>
    </ligand>
</feature>
<feature type="binding site" evidence="10">
    <location>
        <begin position="395"/>
        <end position="398"/>
    </location>
    <ligand>
        <name>substrate</name>
    </ligand>
</feature>
<dbReference type="Gene3D" id="3.20.20.120">
    <property type="entry name" value="Enolase-like C-terminal domain"/>
    <property type="match status" value="1"/>
</dbReference>
<reference evidence="14 15" key="1">
    <citation type="journal article" date="2015" name="Nature">
        <title>rRNA introns, odd ribosomes, and small enigmatic genomes across a large radiation of phyla.</title>
        <authorList>
            <person name="Brown C.T."/>
            <person name="Hug L.A."/>
            <person name="Thomas B.C."/>
            <person name="Sharon I."/>
            <person name="Castelle C.J."/>
            <person name="Singh A."/>
            <person name="Wilkins M.J."/>
            <person name="Williams K.H."/>
            <person name="Banfield J.F."/>
        </authorList>
    </citation>
    <scope>NUCLEOTIDE SEQUENCE [LARGE SCALE GENOMIC DNA]</scope>
</reference>
<dbReference type="EC" id="4.2.1.11" evidence="3"/>
<feature type="active site" description="Proton donor" evidence="9">
    <location>
        <position position="234"/>
    </location>
</feature>
<evidence type="ECO:0000259" key="13">
    <source>
        <dbReference type="SMART" id="SM01193"/>
    </source>
</evidence>
<evidence type="ECO:0000259" key="12">
    <source>
        <dbReference type="SMART" id="SM01192"/>
    </source>
</evidence>
<feature type="binding site" evidence="10">
    <location>
        <position position="316"/>
    </location>
    <ligand>
        <name>substrate</name>
    </ligand>
</feature>
<feature type="binding site" evidence="10">
    <location>
        <position position="185"/>
    </location>
    <ligand>
        <name>substrate</name>
    </ligand>
</feature>
<keyword evidence="7" id="KW-0324">Glycolysis</keyword>
<dbReference type="InterPro" id="IPR029017">
    <property type="entry name" value="Enolase-like_N"/>
</dbReference>
<evidence type="ECO:0000313" key="15">
    <source>
        <dbReference type="Proteomes" id="UP000034795"/>
    </source>
</evidence>
<comment type="similarity">
    <text evidence="2">Belongs to the enolase family.</text>
</comment>
<accession>A0A0G1Q5Q0</accession>
<evidence type="ECO:0000256" key="8">
    <source>
        <dbReference type="ARBA" id="ARBA00023239"/>
    </source>
</evidence>
<dbReference type="SMART" id="SM01193">
    <property type="entry name" value="Enolase_N"/>
    <property type="match status" value="1"/>
</dbReference>
<dbReference type="GO" id="GO:0000015">
    <property type="term" value="C:phosphopyruvate hydratase complex"/>
    <property type="evidence" value="ECO:0007669"/>
    <property type="project" value="InterPro"/>
</dbReference>
<organism evidence="14 15">
    <name type="scientific">Candidatus Uhrbacteria bacterium GW2011_GWE2_46_68</name>
    <dbReference type="NCBI Taxonomy" id="1618994"/>
    <lineage>
        <taxon>Bacteria</taxon>
        <taxon>Candidatus Uhriibacteriota</taxon>
    </lineage>
</organism>
<dbReference type="EMBL" id="LCMS01000020">
    <property type="protein sequence ID" value="KKU40309.1"/>
    <property type="molecule type" value="Genomic_DNA"/>
</dbReference>
<keyword evidence="8" id="KW-0456">Lyase</keyword>
<dbReference type="PRINTS" id="PR00148">
    <property type="entry name" value="ENOLASE"/>
</dbReference>
<dbReference type="SFLD" id="SFLDS00001">
    <property type="entry name" value="Enolase"/>
    <property type="match status" value="1"/>
</dbReference>
<dbReference type="InterPro" id="IPR036849">
    <property type="entry name" value="Enolase-like_C_sf"/>
</dbReference>
<dbReference type="GO" id="GO:0000287">
    <property type="term" value="F:magnesium ion binding"/>
    <property type="evidence" value="ECO:0007669"/>
    <property type="project" value="InterPro"/>
</dbReference>
<feature type="domain" description="Enolase C-terminal TIM barrel" evidence="12">
    <location>
        <begin position="169"/>
        <end position="443"/>
    </location>
</feature>
<dbReference type="GO" id="GO:0006096">
    <property type="term" value="P:glycolytic process"/>
    <property type="evidence" value="ECO:0007669"/>
    <property type="project" value="UniProtKB-UniPathway"/>
</dbReference>
<evidence type="ECO:0000256" key="5">
    <source>
        <dbReference type="ARBA" id="ARBA00022525"/>
    </source>
</evidence>
<dbReference type="InterPro" id="IPR020811">
    <property type="entry name" value="Enolase_N"/>
</dbReference>
<dbReference type="HAMAP" id="MF_00318">
    <property type="entry name" value="Enolase"/>
    <property type="match status" value="1"/>
</dbReference>
<evidence type="ECO:0000256" key="2">
    <source>
        <dbReference type="ARBA" id="ARBA00009604"/>
    </source>
</evidence>
<keyword evidence="5" id="KW-0964">Secreted</keyword>
<dbReference type="AlphaFoldDB" id="A0A0G1Q5Q0"/>
<dbReference type="Proteomes" id="UP000034795">
    <property type="component" value="Unassembled WGS sequence"/>
</dbReference>
<evidence type="ECO:0000256" key="3">
    <source>
        <dbReference type="ARBA" id="ARBA00012058"/>
    </source>
</evidence>
<evidence type="ECO:0000256" key="6">
    <source>
        <dbReference type="ARBA" id="ARBA00022842"/>
    </source>
</evidence>
<keyword evidence="11" id="KW-0479">Metal-binding</keyword>
<dbReference type="SUPFAM" id="SSF51604">
    <property type="entry name" value="Enolase C-terminal domain-like"/>
    <property type="match status" value="1"/>
</dbReference>
<evidence type="ECO:0000256" key="7">
    <source>
        <dbReference type="ARBA" id="ARBA00023152"/>
    </source>
</evidence>
<evidence type="ECO:0000256" key="11">
    <source>
        <dbReference type="PIRSR" id="PIRSR001400-3"/>
    </source>
</evidence>
<comment type="caution">
    <text evidence="14">The sequence shown here is derived from an EMBL/GenBank/DDBJ whole genome shotgun (WGS) entry which is preliminary data.</text>
</comment>
<proteinExistence type="inferred from homology"/>
<dbReference type="SMART" id="SM01192">
    <property type="entry name" value="Enolase_C"/>
    <property type="match status" value="1"/>
</dbReference>
<dbReference type="Pfam" id="PF03952">
    <property type="entry name" value="Enolase_N"/>
    <property type="match status" value="1"/>
</dbReference>
<dbReference type="PANTHER" id="PTHR11902">
    <property type="entry name" value="ENOLASE"/>
    <property type="match status" value="1"/>
</dbReference>
<dbReference type="InterPro" id="IPR020809">
    <property type="entry name" value="Enolase_CS"/>
</dbReference>
<protein>
    <recommendedName>
        <fullName evidence="4">Enolase</fullName>
        <ecNumber evidence="3">4.2.1.11</ecNumber>
    </recommendedName>
</protein>
<dbReference type="InterPro" id="IPR000941">
    <property type="entry name" value="Enolase"/>
</dbReference>
<dbReference type="SFLD" id="SFLDF00002">
    <property type="entry name" value="enolase"/>
    <property type="match status" value="1"/>
</dbReference>
<feature type="binding site" evidence="11">
    <location>
        <position position="316"/>
    </location>
    <ligand>
        <name>Mg(2+)</name>
        <dbReference type="ChEBI" id="CHEBI:18420"/>
    </ligand>
</feature>
<dbReference type="CDD" id="cd03313">
    <property type="entry name" value="enolase"/>
    <property type="match status" value="1"/>
</dbReference>
<dbReference type="UniPathway" id="UPA00109">
    <property type="reaction ID" value="UER00187"/>
</dbReference>
<dbReference type="PANTHER" id="PTHR11902:SF1">
    <property type="entry name" value="ENOLASE"/>
    <property type="match status" value="1"/>
</dbReference>
<dbReference type="PATRIC" id="fig|1618994.3.peg.981"/>
<feature type="active site" description="Proton acceptor" evidence="9">
    <location>
        <position position="368"/>
    </location>
</feature>
<feature type="domain" description="Enolase N-terminal" evidence="13">
    <location>
        <begin position="29"/>
        <end position="159"/>
    </location>
</feature>
<comment type="cofactor">
    <cofactor evidence="11">
        <name>Mg(2+)</name>
        <dbReference type="ChEBI" id="CHEBI:18420"/>
    </cofactor>
    <text evidence="11">Mg(2+) is required for catalysis and for stabilizing the dimer.</text>
</comment>
<sequence>WGHWGAVFGGGLKFCFLFAYQFFMSQHTIEFIHAHEILDSRGNPTVQATVLLKDGTTGVASVPSGASTGIHEALELRDGDASRYGGKGVLKAIRNIQTIISKELIGMRVTEQRKIDNTMILLDGTENKSRLGANAILAVSLACAHAGAKAKKLPLYAYLRFAYDFPFKSYKLPLATMNVLNGGAHAGFAIDFQEFMIVPQQRRFKERVRCGAEVFHTLGKELRKKGFSTMVGDEGGYAVSFLHNEDALKFLMRAITQAGYQPGKDVMLAMDPAVSELYDPKTKMYHLKKEGKDLTREDMIAKWEHWVEKYPIMSLEDGLEQDDWEGWHNLTQRLGKKITLVGDDLFVTNPVRLDLGIREGVANAILIKLNQIGTLSETMDAISLAQKNHYCISISHRSGETSDTTIADLAVAVNADFIKTGSLCRSERVAKYNRLMEIEEEIL</sequence>
<feature type="binding site" evidence="10">
    <location>
        <position position="194"/>
    </location>
    <ligand>
        <name>substrate</name>
    </ligand>
</feature>
<evidence type="ECO:0000256" key="9">
    <source>
        <dbReference type="PIRSR" id="PIRSR001400-1"/>
    </source>
</evidence>
<dbReference type="Pfam" id="PF00113">
    <property type="entry name" value="Enolase_C"/>
    <property type="match status" value="1"/>
</dbReference>
<comment type="pathway">
    <text evidence="1">Carbohydrate degradation; glycolysis; pyruvate from D-glyceraldehyde 3-phosphate: step 4/5.</text>
</comment>
<dbReference type="GO" id="GO:0004634">
    <property type="term" value="F:phosphopyruvate hydratase activity"/>
    <property type="evidence" value="ECO:0007669"/>
    <property type="project" value="UniProtKB-EC"/>
</dbReference>
<feature type="binding site" evidence="11">
    <location>
        <position position="271"/>
    </location>
    <ligand>
        <name>Mg(2+)</name>
        <dbReference type="ChEBI" id="CHEBI:18420"/>
    </ligand>
</feature>
<dbReference type="InterPro" id="IPR020810">
    <property type="entry name" value="Enolase_C"/>
</dbReference>
<dbReference type="NCBIfam" id="TIGR01060">
    <property type="entry name" value="eno"/>
    <property type="match status" value="1"/>
</dbReference>
<dbReference type="PIRSF" id="PIRSF001400">
    <property type="entry name" value="Enolase"/>
    <property type="match status" value="1"/>
</dbReference>
<gene>
    <name evidence="14" type="ORF">UX57_C0020G0017</name>
</gene>
<feature type="binding site" evidence="11">
    <location>
        <position position="343"/>
    </location>
    <ligand>
        <name>Mg(2+)</name>
        <dbReference type="ChEBI" id="CHEBI:18420"/>
    </ligand>
</feature>
<name>A0A0G1Q5Q0_9BACT</name>
<dbReference type="PROSITE" id="PS00164">
    <property type="entry name" value="ENOLASE"/>
    <property type="match status" value="1"/>
</dbReference>
<evidence type="ECO:0000313" key="14">
    <source>
        <dbReference type="EMBL" id="KKU40309.1"/>
    </source>
</evidence>